<sequence>MVSRCKFKQTERGLVLPMSWELNHEDENTSPSIKEVQGLSRGLASINLDEEETILYTIPPDSFSLSHIPT</sequence>
<gene>
    <name evidence="1" type="ORF">H6P81_018257</name>
</gene>
<organism evidence="1 2">
    <name type="scientific">Aristolochia fimbriata</name>
    <name type="common">White veined hardy Dutchman's pipe vine</name>
    <dbReference type="NCBI Taxonomy" id="158543"/>
    <lineage>
        <taxon>Eukaryota</taxon>
        <taxon>Viridiplantae</taxon>
        <taxon>Streptophyta</taxon>
        <taxon>Embryophyta</taxon>
        <taxon>Tracheophyta</taxon>
        <taxon>Spermatophyta</taxon>
        <taxon>Magnoliopsida</taxon>
        <taxon>Magnoliidae</taxon>
        <taxon>Piperales</taxon>
        <taxon>Aristolochiaceae</taxon>
        <taxon>Aristolochia</taxon>
    </lineage>
</organism>
<evidence type="ECO:0000313" key="1">
    <source>
        <dbReference type="EMBL" id="KAG9442403.1"/>
    </source>
</evidence>
<dbReference type="AlphaFoldDB" id="A0AAV7E0X1"/>
<evidence type="ECO:0000313" key="2">
    <source>
        <dbReference type="Proteomes" id="UP000825729"/>
    </source>
</evidence>
<dbReference type="EMBL" id="JAINDJ010000007">
    <property type="protein sequence ID" value="KAG9442403.1"/>
    <property type="molecule type" value="Genomic_DNA"/>
</dbReference>
<comment type="caution">
    <text evidence="1">The sequence shown here is derived from an EMBL/GenBank/DDBJ whole genome shotgun (WGS) entry which is preliminary data.</text>
</comment>
<proteinExistence type="predicted"/>
<name>A0AAV7E0X1_ARIFI</name>
<accession>A0AAV7E0X1</accession>
<keyword evidence="2" id="KW-1185">Reference proteome</keyword>
<protein>
    <submittedName>
        <fullName evidence="1">Uncharacterized protein</fullName>
    </submittedName>
</protein>
<reference evidence="1 2" key="1">
    <citation type="submission" date="2021-07" db="EMBL/GenBank/DDBJ databases">
        <title>The Aristolochia fimbriata genome: insights into angiosperm evolution, floral development and chemical biosynthesis.</title>
        <authorList>
            <person name="Jiao Y."/>
        </authorList>
    </citation>
    <scope>NUCLEOTIDE SEQUENCE [LARGE SCALE GENOMIC DNA]</scope>
    <source>
        <strain evidence="1">IBCAS-2021</strain>
        <tissue evidence="1">Leaf</tissue>
    </source>
</reference>
<dbReference type="Proteomes" id="UP000825729">
    <property type="component" value="Unassembled WGS sequence"/>
</dbReference>